<protein>
    <submittedName>
        <fullName evidence="2">Uncharacterized protein</fullName>
    </submittedName>
</protein>
<comment type="caution">
    <text evidence="2">The sequence shown here is derived from an EMBL/GenBank/DDBJ whole genome shotgun (WGS) entry which is preliminary data.</text>
</comment>
<evidence type="ECO:0000313" key="2">
    <source>
        <dbReference type="EMBL" id="GAG47208.1"/>
    </source>
</evidence>
<feature type="non-terminal residue" evidence="2">
    <location>
        <position position="1"/>
    </location>
</feature>
<feature type="region of interest" description="Disordered" evidence="1">
    <location>
        <begin position="1"/>
        <end position="65"/>
    </location>
</feature>
<reference evidence="2" key="1">
    <citation type="journal article" date="2014" name="Front. Microbiol.">
        <title>High frequency of phylogenetically diverse reductive dehalogenase-homologous genes in deep subseafloor sedimentary metagenomes.</title>
        <authorList>
            <person name="Kawai M."/>
            <person name="Futagami T."/>
            <person name="Toyoda A."/>
            <person name="Takaki Y."/>
            <person name="Nishi S."/>
            <person name="Hori S."/>
            <person name="Arai W."/>
            <person name="Tsubouchi T."/>
            <person name="Morono Y."/>
            <person name="Uchiyama I."/>
            <person name="Ito T."/>
            <person name="Fujiyama A."/>
            <person name="Inagaki F."/>
            <person name="Takami H."/>
        </authorList>
    </citation>
    <scope>NUCLEOTIDE SEQUENCE</scope>
    <source>
        <strain evidence="2">Expedition CK06-06</strain>
    </source>
</reference>
<sequence>SDTSGGKQGKNSPDLLPEKNLPRTPPEPPRTPPEPKSGQCQSSVMAEGAVDPSIGAGFRAHVGNA</sequence>
<dbReference type="AlphaFoldDB" id="X0YEU1"/>
<evidence type="ECO:0000256" key="1">
    <source>
        <dbReference type="SAM" id="MobiDB-lite"/>
    </source>
</evidence>
<proteinExistence type="predicted"/>
<feature type="compositionally biased region" description="Pro residues" evidence="1">
    <location>
        <begin position="23"/>
        <end position="35"/>
    </location>
</feature>
<gene>
    <name evidence="2" type="ORF">S01H1_83683</name>
</gene>
<feature type="compositionally biased region" description="Polar residues" evidence="1">
    <location>
        <begin position="1"/>
        <end position="11"/>
    </location>
</feature>
<dbReference type="EMBL" id="BARS01056944">
    <property type="protein sequence ID" value="GAG47208.1"/>
    <property type="molecule type" value="Genomic_DNA"/>
</dbReference>
<name>X0YEU1_9ZZZZ</name>
<accession>X0YEU1</accession>
<organism evidence="2">
    <name type="scientific">marine sediment metagenome</name>
    <dbReference type="NCBI Taxonomy" id="412755"/>
    <lineage>
        <taxon>unclassified sequences</taxon>
        <taxon>metagenomes</taxon>
        <taxon>ecological metagenomes</taxon>
    </lineage>
</organism>